<dbReference type="CDD" id="cd05233">
    <property type="entry name" value="SDR_c"/>
    <property type="match status" value="1"/>
</dbReference>
<evidence type="ECO:0000313" key="4">
    <source>
        <dbReference type="EMBL" id="KAK9819359.1"/>
    </source>
</evidence>
<dbReference type="SUPFAM" id="SSF51735">
    <property type="entry name" value="NAD(P)-binding Rossmann-fold domains"/>
    <property type="match status" value="1"/>
</dbReference>
<comment type="similarity">
    <text evidence="1 3">Belongs to the short-chain dehydrogenases/reductases (SDR) family.</text>
</comment>
<dbReference type="AlphaFoldDB" id="A0AAW1QD98"/>
<accession>A0AAW1QD98</accession>
<keyword evidence="2" id="KW-0560">Oxidoreductase</keyword>
<dbReference type="Pfam" id="PF00106">
    <property type="entry name" value="adh_short"/>
    <property type="match status" value="1"/>
</dbReference>
<dbReference type="EMBL" id="JALJOS010000048">
    <property type="protein sequence ID" value="KAK9819359.1"/>
    <property type="molecule type" value="Genomic_DNA"/>
</dbReference>
<evidence type="ECO:0000256" key="3">
    <source>
        <dbReference type="RuleBase" id="RU000363"/>
    </source>
</evidence>
<proteinExistence type="inferred from homology"/>
<dbReference type="GO" id="GO:0016020">
    <property type="term" value="C:membrane"/>
    <property type="evidence" value="ECO:0007669"/>
    <property type="project" value="TreeGrafter"/>
</dbReference>
<evidence type="ECO:0000256" key="2">
    <source>
        <dbReference type="ARBA" id="ARBA00023002"/>
    </source>
</evidence>
<dbReference type="PANTHER" id="PTHR44196">
    <property type="entry name" value="DEHYDROGENASE/REDUCTASE SDR FAMILY MEMBER 7B"/>
    <property type="match status" value="1"/>
</dbReference>
<protein>
    <submittedName>
        <fullName evidence="4">Uncharacterized protein</fullName>
    </submittedName>
</protein>
<reference evidence="4 5" key="1">
    <citation type="journal article" date="2024" name="Nat. Commun.">
        <title>Phylogenomics reveals the evolutionary origins of lichenization in chlorophyte algae.</title>
        <authorList>
            <person name="Puginier C."/>
            <person name="Libourel C."/>
            <person name="Otte J."/>
            <person name="Skaloud P."/>
            <person name="Haon M."/>
            <person name="Grisel S."/>
            <person name="Petersen M."/>
            <person name="Berrin J.G."/>
            <person name="Delaux P.M."/>
            <person name="Dal Grande F."/>
            <person name="Keller J."/>
        </authorList>
    </citation>
    <scope>NUCLEOTIDE SEQUENCE [LARGE SCALE GENOMIC DNA]</scope>
    <source>
        <strain evidence="4 5">SAG 2145</strain>
    </source>
</reference>
<dbReference type="PRINTS" id="PR00081">
    <property type="entry name" value="GDHRDH"/>
</dbReference>
<dbReference type="Gene3D" id="3.40.50.720">
    <property type="entry name" value="NAD(P)-binding Rossmann-like Domain"/>
    <property type="match status" value="1"/>
</dbReference>
<dbReference type="InterPro" id="IPR036291">
    <property type="entry name" value="NAD(P)-bd_dom_sf"/>
</dbReference>
<evidence type="ECO:0000313" key="5">
    <source>
        <dbReference type="Proteomes" id="UP001438707"/>
    </source>
</evidence>
<gene>
    <name evidence="4" type="ORF">WJX74_010412</name>
</gene>
<dbReference type="PANTHER" id="PTHR44196:SF1">
    <property type="entry name" value="DEHYDROGENASE_REDUCTASE SDR FAMILY MEMBER 7B"/>
    <property type="match status" value="1"/>
</dbReference>
<dbReference type="Proteomes" id="UP001438707">
    <property type="component" value="Unassembled WGS sequence"/>
</dbReference>
<name>A0AAW1QD98_9CHLO</name>
<sequence>MEFLGSIDDVAHSRILSSCGLYTRKLANQPAASGHTARALQPKRHCSLSIRARKSVVTMASAKGGLLQDKRILVTGSSRGIGQCIAELYAKEGAKLILTAEPEMQQDLDKVAESCRQAGSPEVEVLPFDLTHLSGIKGWAENLLSKHKEGVDVLVNNAGTLGPLTFDKGPHMGQGPLDGNPEEWDRLLAINVSAPQRLVRYLCGPMEQRQTGYIINIGSTNGLKPSAATPAYSCSKWAMRGWSLGITEAFKEKGVKVVTIHPPATSTPMTWDRPDMDPITELETQPEDVAEACLLPFKMSDNSMPIELTISTCKNYKK</sequence>
<organism evidence="4 5">
    <name type="scientific">Apatococcus lobatus</name>
    <dbReference type="NCBI Taxonomy" id="904363"/>
    <lineage>
        <taxon>Eukaryota</taxon>
        <taxon>Viridiplantae</taxon>
        <taxon>Chlorophyta</taxon>
        <taxon>core chlorophytes</taxon>
        <taxon>Trebouxiophyceae</taxon>
        <taxon>Chlorellales</taxon>
        <taxon>Chlorellaceae</taxon>
        <taxon>Apatococcus</taxon>
    </lineage>
</organism>
<evidence type="ECO:0000256" key="1">
    <source>
        <dbReference type="ARBA" id="ARBA00006484"/>
    </source>
</evidence>
<dbReference type="PRINTS" id="PR00080">
    <property type="entry name" value="SDRFAMILY"/>
</dbReference>
<dbReference type="InterPro" id="IPR002347">
    <property type="entry name" value="SDR_fam"/>
</dbReference>
<dbReference type="GO" id="GO:0016491">
    <property type="term" value="F:oxidoreductase activity"/>
    <property type="evidence" value="ECO:0007669"/>
    <property type="project" value="UniProtKB-KW"/>
</dbReference>
<keyword evidence="5" id="KW-1185">Reference proteome</keyword>
<comment type="caution">
    <text evidence="4">The sequence shown here is derived from an EMBL/GenBank/DDBJ whole genome shotgun (WGS) entry which is preliminary data.</text>
</comment>